<name>A0A1I0M9Z8_9BACT</name>
<keyword evidence="9" id="KW-1185">Reference proteome</keyword>
<accession>A0A1I0M9Z8</accession>
<feature type="domain" description="DNA2/NAM7 helicase helicase" evidence="6">
    <location>
        <begin position="301"/>
        <end position="419"/>
    </location>
</feature>
<evidence type="ECO:0000259" key="6">
    <source>
        <dbReference type="Pfam" id="PF13086"/>
    </source>
</evidence>
<keyword evidence="2" id="KW-0547">Nucleotide-binding</keyword>
<feature type="domain" description="DNA2/NAM7 helicase helicase" evidence="6">
    <location>
        <begin position="857"/>
        <end position="987"/>
    </location>
</feature>
<evidence type="ECO:0000259" key="7">
    <source>
        <dbReference type="Pfam" id="PF13087"/>
    </source>
</evidence>
<dbReference type="GeneID" id="99984956"/>
<feature type="domain" description="DNA2/NAM7 helicase-like C-terminal" evidence="7">
    <location>
        <begin position="1014"/>
        <end position="1189"/>
    </location>
</feature>
<protein>
    <submittedName>
        <fullName evidence="8">Superfamily I DNA and/or RNA helicase</fullName>
    </submittedName>
</protein>
<dbReference type="PANTHER" id="PTHR43788:SF8">
    <property type="entry name" value="DNA-BINDING PROTEIN SMUBP-2"/>
    <property type="match status" value="1"/>
</dbReference>
<evidence type="ECO:0000313" key="8">
    <source>
        <dbReference type="EMBL" id="SEV84938.1"/>
    </source>
</evidence>
<organism evidence="8 9">
    <name type="scientific">Roseivirga pacifica</name>
    <dbReference type="NCBI Taxonomy" id="1267423"/>
    <lineage>
        <taxon>Bacteria</taxon>
        <taxon>Pseudomonadati</taxon>
        <taxon>Bacteroidota</taxon>
        <taxon>Cytophagia</taxon>
        <taxon>Cytophagales</taxon>
        <taxon>Roseivirgaceae</taxon>
        <taxon>Roseivirga</taxon>
    </lineage>
</organism>
<dbReference type="InterPro" id="IPR027417">
    <property type="entry name" value="P-loop_NTPase"/>
</dbReference>
<dbReference type="PANTHER" id="PTHR43788">
    <property type="entry name" value="DNA2/NAM7 HELICASE FAMILY MEMBER"/>
    <property type="match status" value="1"/>
</dbReference>
<evidence type="ECO:0000256" key="3">
    <source>
        <dbReference type="ARBA" id="ARBA00022801"/>
    </source>
</evidence>
<dbReference type="RefSeq" id="WP_090256521.1">
    <property type="nucleotide sequence ID" value="NZ_FOIR01000001.1"/>
</dbReference>
<dbReference type="InterPro" id="IPR050534">
    <property type="entry name" value="Coronavir_polyprotein_1ab"/>
</dbReference>
<dbReference type="InterPro" id="IPR047187">
    <property type="entry name" value="SF1_C_Upf1"/>
</dbReference>
<dbReference type="InterPro" id="IPR025103">
    <property type="entry name" value="DUF4011"/>
</dbReference>
<comment type="similarity">
    <text evidence="1">Belongs to the DNA2/NAM7 helicase family.</text>
</comment>
<keyword evidence="4 8" id="KW-0347">Helicase</keyword>
<dbReference type="InterPro" id="IPR041679">
    <property type="entry name" value="DNA2/NAM7-like_C"/>
</dbReference>
<evidence type="ECO:0000256" key="1">
    <source>
        <dbReference type="ARBA" id="ARBA00007913"/>
    </source>
</evidence>
<evidence type="ECO:0000256" key="5">
    <source>
        <dbReference type="ARBA" id="ARBA00022840"/>
    </source>
</evidence>
<dbReference type="Proteomes" id="UP000199437">
    <property type="component" value="Unassembled WGS sequence"/>
</dbReference>
<proteinExistence type="inferred from homology"/>
<dbReference type="Pfam" id="PF13087">
    <property type="entry name" value="AAA_12"/>
    <property type="match status" value="1"/>
</dbReference>
<keyword evidence="3" id="KW-0378">Hydrolase</keyword>
<evidence type="ECO:0000313" key="9">
    <source>
        <dbReference type="Proteomes" id="UP000199437"/>
    </source>
</evidence>
<reference evidence="9" key="1">
    <citation type="submission" date="2016-10" db="EMBL/GenBank/DDBJ databases">
        <authorList>
            <person name="Varghese N."/>
            <person name="Submissions S."/>
        </authorList>
    </citation>
    <scope>NUCLEOTIDE SEQUENCE [LARGE SCALE GENOMIC DNA]</scope>
    <source>
        <strain evidence="9">CGMCC 1.12402</strain>
    </source>
</reference>
<dbReference type="SUPFAM" id="SSF52540">
    <property type="entry name" value="P-loop containing nucleoside triphosphate hydrolases"/>
    <property type="match status" value="1"/>
</dbReference>
<dbReference type="InterPro" id="IPR041677">
    <property type="entry name" value="DNA2/NAM7_AAA_11"/>
</dbReference>
<dbReference type="GO" id="GO:0043139">
    <property type="term" value="F:5'-3' DNA helicase activity"/>
    <property type="evidence" value="ECO:0007669"/>
    <property type="project" value="TreeGrafter"/>
</dbReference>
<dbReference type="STRING" id="1267423.SAMN05216290_0192"/>
<dbReference type="GO" id="GO:0005524">
    <property type="term" value="F:ATP binding"/>
    <property type="evidence" value="ECO:0007669"/>
    <property type="project" value="UniProtKB-KW"/>
</dbReference>
<dbReference type="Pfam" id="PF13086">
    <property type="entry name" value="AAA_11"/>
    <property type="match status" value="2"/>
</dbReference>
<sequence length="1334" mass="155298">MRDILQSYLKRLTNLSGNNRSLALLKLPADQFIDLHEFNFVDGNPSWRIMDELITGKNKIKLAPVSDPRDPHSNKLSTRLKKLVRREEFIFQESGARDLYIGWPFIHGKFNDDTIVRAPLCFFPMELKVEKNHWVLCPKQEVNISFNKSLLLAFAHYNQVELMQDLVEYTFDDYEKDSTAFRNVLYETIRDSLMQLRFDRAYYADELIAFEPTTRKEFEEVHRTGEVNVKMEAVLGIFPQADSYLVPDYDFMLAHEDWEHMDDFFANKSLDDTSKEDGSLDLERYFLNMVKEEESYTPLPIDAHQENALNAVKKGNSIVVQGPPGTGKSQLIGNLAADFIARGKKVLVVSQKRAALDVVYERLKAIDIQDFIGLVHDFKSDRHDIYKRIALQIERLQDYSRSNNNLDAIQLDRNFKKASLEIEETIDQLDEYKAALFKDTECGLSAKELYLTSDPDAEAISLTQEYNHFHFNELHEFVKKLDLYIDYAKKLDVEDHPWSDRVSFAKFGTNDLKQIVSLLEEIPKEAKAYTKAISKIVNEEVDFDSCRTFSDNLEKLKEINSYLKNKDIYAVFKPMVGFNNSETEPLWIKNTRNLINKCFEGAGVEQSIESGKVGEVQVILKQRLDAKSSVWKSLRWNFSKEKLRLARILVANGLSDDKAGLQVLTEKLDNRLNLQHQLTKINSVGWISEVPRTTSQEELNEWFDRLDMAVQAKLRFSSFSNFREYFPLHQLTTKELRAVINEIHDALKDLPGKRQRWNKYVLPRQIDLLLGNDAFLKALRRTIKRDFDTLCELDQLRDAFHESELGVVDKLTEYMDRDKKELLSLFDNSIRLAWIDHLESKYPILRSVSTLKFDKLTTDLREAVHLKQEASQQILLQRIREQTYEGIEFNRLNNRVTYRDLEHQVNKQRRIWPLRRIISNFSEELFKLIPCWLASPETVSAIFPMEPLFDLVIFDEASQCFAERGLPAIYRGKQVVVAGDSQQLKPFDLYRVRWEEDSDEMALEAESLLDLTKQYLMEVHLKGHYRSQSLALIDFSNQHFYKGKLQMLPEFGRANSVEPAIEYIQVEDGVWEKQTNQQEAEKVLDLLKQYAKPETELSVGVVTFNARQQELINELIEESGLSFSEKLFVKNIENVQGDERDIIIFSLAYAKNRQGKMNVQFGSLNQAGGENRLNVAISRAKQKVFLVTSIAPSELKVEQTKNEGPKLLKAYLSYAQEVSEKQYTPHVERKEEHPQAWYLSQKLAAWEKEYPFRTALDLPYADITLMRRGKYLGLLSTDDNSYYESSSNKETFVYNPDLYEAKNWPHRIIHSREYWIDKESVKEKIGRFVEVHNG</sequence>
<dbReference type="Gene3D" id="3.40.50.300">
    <property type="entry name" value="P-loop containing nucleotide triphosphate hydrolases"/>
    <property type="match status" value="3"/>
</dbReference>
<dbReference type="GO" id="GO:0016787">
    <property type="term" value="F:hydrolase activity"/>
    <property type="evidence" value="ECO:0007669"/>
    <property type="project" value="UniProtKB-KW"/>
</dbReference>
<evidence type="ECO:0000256" key="4">
    <source>
        <dbReference type="ARBA" id="ARBA00022806"/>
    </source>
</evidence>
<keyword evidence="5" id="KW-0067">ATP-binding</keyword>
<dbReference type="CDD" id="cd18808">
    <property type="entry name" value="SF1_C_Upf1"/>
    <property type="match status" value="1"/>
</dbReference>
<gene>
    <name evidence="8" type="ORF">SAMN05216290_0192</name>
</gene>
<dbReference type="EMBL" id="FOIR01000001">
    <property type="protein sequence ID" value="SEV84938.1"/>
    <property type="molecule type" value="Genomic_DNA"/>
</dbReference>
<dbReference type="OrthoDB" id="9757917at2"/>
<evidence type="ECO:0000256" key="2">
    <source>
        <dbReference type="ARBA" id="ARBA00022741"/>
    </source>
</evidence>
<dbReference type="Pfam" id="PF13195">
    <property type="entry name" value="DUF4011"/>
    <property type="match status" value="1"/>
</dbReference>